<dbReference type="Proteomes" id="UP001185863">
    <property type="component" value="Unassembled WGS sequence"/>
</dbReference>
<comment type="caution">
    <text evidence="1">The sequence shown here is derived from an EMBL/GenBank/DDBJ whole genome shotgun (WGS) entry which is preliminary data.</text>
</comment>
<sequence length="130" mass="13752">MGTAVREQTFGSYTPAQHSDTVFVEDVHVEALVTGACGVISGVLTSSGDRIDASRAVLPTNSVGAARLVKTVTGYELPLWPVLPQVLLVKSEHSTSIPYLTNHQSEVISLKVLEDSTIMLSGGWVGLGQC</sequence>
<organism evidence="1 2">
    <name type="scientific">Rhodococcus oxybenzonivorans</name>
    <dbReference type="NCBI Taxonomy" id="1990687"/>
    <lineage>
        <taxon>Bacteria</taxon>
        <taxon>Bacillati</taxon>
        <taxon>Actinomycetota</taxon>
        <taxon>Actinomycetes</taxon>
        <taxon>Mycobacteriales</taxon>
        <taxon>Nocardiaceae</taxon>
        <taxon>Rhodococcus</taxon>
    </lineage>
</organism>
<accession>A0AAE4UZM9</accession>
<reference evidence="1" key="1">
    <citation type="submission" date="2023-10" db="EMBL/GenBank/DDBJ databases">
        <title>Development of a sustainable strategy for remediation of hydrocarbon-contaminated territories based on the waste exchange concept.</title>
        <authorList>
            <person name="Krivoruchko A."/>
        </authorList>
    </citation>
    <scope>NUCLEOTIDE SEQUENCE</scope>
    <source>
        <strain evidence="1">IEGM 68</strain>
    </source>
</reference>
<gene>
    <name evidence="1" type="ORF">R4315_12820</name>
</gene>
<protein>
    <submittedName>
        <fullName evidence="1">Uncharacterized protein</fullName>
    </submittedName>
</protein>
<name>A0AAE4UZM9_9NOCA</name>
<evidence type="ECO:0000313" key="1">
    <source>
        <dbReference type="EMBL" id="MDV7265426.1"/>
    </source>
</evidence>
<dbReference type="EMBL" id="JAWLUP010000025">
    <property type="protein sequence ID" value="MDV7265426.1"/>
    <property type="molecule type" value="Genomic_DNA"/>
</dbReference>
<dbReference type="AlphaFoldDB" id="A0AAE4UZM9"/>
<proteinExistence type="predicted"/>
<dbReference type="RefSeq" id="WP_317744401.1">
    <property type="nucleotide sequence ID" value="NZ_JAWLUP010000025.1"/>
</dbReference>
<evidence type="ECO:0000313" key="2">
    <source>
        <dbReference type="Proteomes" id="UP001185863"/>
    </source>
</evidence>